<feature type="coiled-coil region" evidence="1">
    <location>
        <begin position="28"/>
        <end position="74"/>
    </location>
</feature>
<name>A0A1Y5I816_OSTTA</name>
<dbReference type="RefSeq" id="XP_003083749.2">
    <property type="nucleotide sequence ID" value="XM_003083701.2"/>
</dbReference>
<dbReference type="Proteomes" id="UP000195557">
    <property type="component" value="Unassembled WGS sequence"/>
</dbReference>
<proteinExistence type="predicted"/>
<organism evidence="2">
    <name type="scientific">Ostreococcus tauri</name>
    <name type="common">Marine green alga</name>
    <dbReference type="NCBI Taxonomy" id="70448"/>
    <lineage>
        <taxon>Eukaryota</taxon>
        <taxon>Viridiplantae</taxon>
        <taxon>Chlorophyta</taxon>
        <taxon>Mamiellophyceae</taxon>
        <taxon>Mamiellales</taxon>
        <taxon>Bathycoccaceae</taxon>
        <taxon>Ostreococcus</taxon>
    </lineage>
</organism>
<evidence type="ECO:0000256" key="1">
    <source>
        <dbReference type="SAM" id="Coils"/>
    </source>
</evidence>
<evidence type="ECO:0000313" key="2">
    <source>
        <dbReference type="EMBL" id="OUS45626.1"/>
    </source>
</evidence>
<keyword evidence="1" id="KW-0175">Coiled coil</keyword>
<dbReference type="EMBL" id="KZ155787">
    <property type="protein sequence ID" value="OUS45626.1"/>
    <property type="molecule type" value="Genomic_DNA"/>
</dbReference>
<dbReference type="AlphaFoldDB" id="A0A1Y5I816"/>
<gene>
    <name evidence="2" type="ORF">BE221DRAFT_81891</name>
</gene>
<dbReference type="KEGG" id="ota:OT_ostta16g02640"/>
<sequence length="96" mass="11295">MELLAEEMDLERCDGDANANPAHLEVEAARLRRVAEDLESDAEALDARSFRRMRQRARELVRRAHERRDQADELIARARLLRETPRLRTNTTSERR</sequence>
<accession>A0A1Y5I816</accession>
<protein>
    <submittedName>
        <fullName evidence="2">Uncharacterized protein</fullName>
    </submittedName>
</protein>
<reference evidence="2" key="1">
    <citation type="submission" date="2017-04" db="EMBL/GenBank/DDBJ databases">
        <title>Population genomics of picophytoplankton unveils novel chromosome hypervariability.</title>
        <authorList>
            <consortium name="DOE Joint Genome Institute"/>
            <person name="Blanc-Mathieu R."/>
            <person name="Krasovec M."/>
            <person name="Hebrard M."/>
            <person name="Yau S."/>
            <person name="Desgranges E."/>
            <person name="Martin J."/>
            <person name="Schackwitz W."/>
            <person name="Kuo A."/>
            <person name="Salin G."/>
            <person name="Donnadieu C."/>
            <person name="Desdevises Y."/>
            <person name="Sanchez-Ferandin S."/>
            <person name="Moreau H."/>
            <person name="Rivals E."/>
            <person name="Grigoriev I.V."/>
            <person name="Grimsley N."/>
            <person name="Eyre-Walker A."/>
            <person name="Piganeau G."/>
        </authorList>
    </citation>
    <scope>NUCLEOTIDE SEQUENCE [LARGE SCALE GENOMIC DNA]</scope>
    <source>
        <strain evidence="2">RCC 1115</strain>
    </source>
</reference>